<dbReference type="SUPFAM" id="SSF51735">
    <property type="entry name" value="NAD(P)-binding Rossmann-fold domains"/>
    <property type="match status" value="1"/>
</dbReference>
<feature type="domain" description="D-isomer specific 2-hydroxyacid dehydrogenase NAD-binding" evidence="7">
    <location>
        <begin position="117"/>
        <end position="289"/>
    </location>
</feature>
<evidence type="ECO:0000259" key="6">
    <source>
        <dbReference type="Pfam" id="PF00389"/>
    </source>
</evidence>
<comment type="caution">
    <text evidence="8">The sequence shown here is derived from an EMBL/GenBank/DDBJ whole genome shotgun (WGS) entry which is preliminary data.</text>
</comment>
<evidence type="ECO:0000256" key="2">
    <source>
        <dbReference type="ARBA" id="ARBA00023002"/>
    </source>
</evidence>
<dbReference type="Pfam" id="PF00389">
    <property type="entry name" value="2-Hacid_dh"/>
    <property type="match status" value="1"/>
</dbReference>
<keyword evidence="1" id="KW-0521">NADP</keyword>
<comment type="similarity">
    <text evidence="5">Belongs to the D-isomer specific 2-hydroxyacid dehydrogenase family.</text>
</comment>
<accession>A0AAW1VUI2</accession>
<keyword evidence="3" id="KW-0520">NAD</keyword>
<dbReference type="InterPro" id="IPR036291">
    <property type="entry name" value="NAD(P)-bd_dom_sf"/>
</dbReference>
<dbReference type="GO" id="GO:0030267">
    <property type="term" value="F:glyoxylate reductase (NADPH) activity"/>
    <property type="evidence" value="ECO:0007669"/>
    <property type="project" value="UniProtKB-EC"/>
</dbReference>
<dbReference type="Proteomes" id="UP001457282">
    <property type="component" value="Unassembled WGS sequence"/>
</dbReference>
<dbReference type="InterPro" id="IPR006139">
    <property type="entry name" value="D-isomer_2_OHA_DH_cat_dom"/>
</dbReference>
<feature type="domain" description="D-isomer specific 2-hydroxyacid dehydrogenase catalytic" evidence="6">
    <location>
        <begin position="45"/>
        <end position="316"/>
    </location>
</feature>
<dbReference type="CDD" id="cd12156">
    <property type="entry name" value="HPPR"/>
    <property type="match status" value="1"/>
</dbReference>
<protein>
    <recommendedName>
        <fullName evidence="4">glyoxylate reductase (NADP(+))</fullName>
        <ecNumber evidence="4">1.1.1.79</ecNumber>
    </recommendedName>
</protein>
<gene>
    <name evidence="8" type="ORF">M0R45_034644</name>
</gene>
<dbReference type="FunFam" id="3.40.50.720:FF:000213">
    <property type="entry name" value="Putative 2-hydroxyacid dehydrogenase"/>
    <property type="match status" value="1"/>
</dbReference>
<dbReference type="PANTHER" id="PTHR10996">
    <property type="entry name" value="2-HYDROXYACID DEHYDROGENASE-RELATED"/>
    <property type="match status" value="1"/>
</dbReference>
<dbReference type="GO" id="GO:0005829">
    <property type="term" value="C:cytosol"/>
    <property type="evidence" value="ECO:0007669"/>
    <property type="project" value="TreeGrafter"/>
</dbReference>
<dbReference type="GO" id="GO:0009853">
    <property type="term" value="P:photorespiration"/>
    <property type="evidence" value="ECO:0007669"/>
    <property type="project" value="UniProtKB-ARBA"/>
</dbReference>
<dbReference type="EC" id="1.1.1.79" evidence="4"/>
<dbReference type="EMBL" id="JBEDUW010000007">
    <property type="protein sequence ID" value="KAK9910692.1"/>
    <property type="molecule type" value="Genomic_DNA"/>
</dbReference>
<dbReference type="PANTHER" id="PTHR10996:SF179">
    <property type="entry name" value="D-ISOMER SPECIFIC 2-HYDROXYACID DEHYDROGENASE FAMILY PROTEIN-RELATED"/>
    <property type="match status" value="1"/>
</dbReference>
<sequence length="323" mass="35319">MAQTQIRPEVLIVTPPGSFTYFESDFTQKFNVLKAWESPLPLDQYVTTHAQSVQALICHAYTPVNADLLQLLPALKLVASPSTGADYVDKAECRRRGVAVTNAGDAYSEDVADIAVGLFIDVHRKISAADSYVRRGLWSSKGDYPLGSKIGGKRVGIVGLGSIGYEVAKRLEAFGCKISYNSRSERPSLSYPFYSNVCELAANTDALIICCALTDQTHHMINKEVLSALGREGVIVNVGRGAVIDEKELVKCLVNREIRGAGLDVFEKEPHIPKELVEMDNVVLSPHKAVFTLESFKRGSEVLIANLEAFFSNKPLVTPAMDE</sequence>
<evidence type="ECO:0000256" key="3">
    <source>
        <dbReference type="ARBA" id="ARBA00023027"/>
    </source>
</evidence>
<evidence type="ECO:0000313" key="8">
    <source>
        <dbReference type="EMBL" id="KAK9910692.1"/>
    </source>
</evidence>
<keyword evidence="2 5" id="KW-0560">Oxidoreductase</keyword>
<reference evidence="8 9" key="1">
    <citation type="journal article" date="2023" name="G3 (Bethesda)">
        <title>A chromosome-length genome assembly and annotation of blackberry (Rubus argutus, cv. 'Hillquist').</title>
        <authorList>
            <person name="Bruna T."/>
            <person name="Aryal R."/>
            <person name="Dudchenko O."/>
            <person name="Sargent D.J."/>
            <person name="Mead D."/>
            <person name="Buti M."/>
            <person name="Cavallini A."/>
            <person name="Hytonen T."/>
            <person name="Andres J."/>
            <person name="Pham M."/>
            <person name="Weisz D."/>
            <person name="Mascagni F."/>
            <person name="Usai G."/>
            <person name="Natali L."/>
            <person name="Bassil N."/>
            <person name="Fernandez G.E."/>
            <person name="Lomsadze A."/>
            <person name="Armour M."/>
            <person name="Olukolu B."/>
            <person name="Poorten T."/>
            <person name="Britton C."/>
            <person name="Davik J."/>
            <person name="Ashrafi H."/>
            <person name="Aiden E.L."/>
            <person name="Borodovsky M."/>
            <person name="Worthington M."/>
        </authorList>
    </citation>
    <scope>NUCLEOTIDE SEQUENCE [LARGE SCALE GENOMIC DNA]</scope>
    <source>
        <strain evidence="8">PI 553951</strain>
    </source>
</reference>
<dbReference type="InterPro" id="IPR006140">
    <property type="entry name" value="D-isomer_DH_NAD-bd"/>
</dbReference>
<evidence type="ECO:0000259" key="7">
    <source>
        <dbReference type="Pfam" id="PF02826"/>
    </source>
</evidence>
<evidence type="ECO:0000256" key="5">
    <source>
        <dbReference type="RuleBase" id="RU003719"/>
    </source>
</evidence>
<evidence type="ECO:0000256" key="4">
    <source>
        <dbReference type="ARBA" id="ARBA00066661"/>
    </source>
</evidence>
<dbReference type="GO" id="GO:0051287">
    <property type="term" value="F:NAD binding"/>
    <property type="evidence" value="ECO:0007669"/>
    <property type="project" value="InterPro"/>
</dbReference>
<evidence type="ECO:0000256" key="1">
    <source>
        <dbReference type="ARBA" id="ARBA00022857"/>
    </source>
</evidence>
<dbReference type="Pfam" id="PF02826">
    <property type="entry name" value="2-Hacid_dh_C"/>
    <property type="match status" value="1"/>
</dbReference>
<name>A0AAW1VUI2_RUBAR</name>
<keyword evidence="9" id="KW-1185">Reference proteome</keyword>
<dbReference type="InterPro" id="IPR050223">
    <property type="entry name" value="D-isomer_2-hydroxyacid_DH"/>
</dbReference>
<dbReference type="SUPFAM" id="SSF52283">
    <property type="entry name" value="Formate/glycerate dehydrogenase catalytic domain-like"/>
    <property type="match status" value="1"/>
</dbReference>
<organism evidence="8 9">
    <name type="scientific">Rubus argutus</name>
    <name type="common">Southern blackberry</name>
    <dbReference type="NCBI Taxonomy" id="59490"/>
    <lineage>
        <taxon>Eukaryota</taxon>
        <taxon>Viridiplantae</taxon>
        <taxon>Streptophyta</taxon>
        <taxon>Embryophyta</taxon>
        <taxon>Tracheophyta</taxon>
        <taxon>Spermatophyta</taxon>
        <taxon>Magnoliopsida</taxon>
        <taxon>eudicotyledons</taxon>
        <taxon>Gunneridae</taxon>
        <taxon>Pentapetalae</taxon>
        <taxon>rosids</taxon>
        <taxon>fabids</taxon>
        <taxon>Rosales</taxon>
        <taxon>Rosaceae</taxon>
        <taxon>Rosoideae</taxon>
        <taxon>Rosoideae incertae sedis</taxon>
        <taxon>Rubus</taxon>
    </lineage>
</organism>
<dbReference type="GO" id="GO:0016618">
    <property type="term" value="F:hydroxypyruvate reductase [NAD(P)H] activity"/>
    <property type="evidence" value="ECO:0007669"/>
    <property type="project" value="UniProtKB-ARBA"/>
</dbReference>
<proteinExistence type="inferred from homology"/>
<dbReference type="Gene3D" id="3.40.50.720">
    <property type="entry name" value="NAD(P)-binding Rossmann-like Domain"/>
    <property type="match status" value="2"/>
</dbReference>
<evidence type="ECO:0000313" key="9">
    <source>
        <dbReference type="Proteomes" id="UP001457282"/>
    </source>
</evidence>
<dbReference type="AlphaFoldDB" id="A0AAW1VUI2"/>